<keyword evidence="1" id="KW-0732">Signal</keyword>
<proteinExistence type="predicted"/>
<protein>
    <recommendedName>
        <fullName evidence="4">Secreted protein</fullName>
    </recommendedName>
</protein>
<comment type="caution">
    <text evidence="2">The sequence shown here is derived from an EMBL/GenBank/DDBJ whole genome shotgun (WGS) entry which is preliminary data.</text>
</comment>
<sequence length="160" mass="17616">MLYLKNTLLLLATLAIYAPLSSATPVPDSENNIDNANTLEERSTGIWLNAYHSGSCNRDLESQPTSGWVWAGQCKNLEAGTYGAKPGNTDYPWKESCILKFWEKPNCKGRATVHHVQNYEHIGSINSGLYDGWYNCIPAANKPSSGFYLTYGAASVLMTC</sequence>
<evidence type="ECO:0008006" key="4">
    <source>
        <dbReference type="Google" id="ProtNLM"/>
    </source>
</evidence>
<organism evidence="2 3">
    <name type="scientific">Aspergillus pseudoustus</name>
    <dbReference type="NCBI Taxonomy" id="1810923"/>
    <lineage>
        <taxon>Eukaryota</taxon>
        <taxon>Fungi</taxon>
        <taxon>Dikarya</taxon>
        <taxon>Ascomycota</taxon>
        <taxon>Pezizomycotina</taxon>
        <taxon>Eurotiomycetes</taxon>
        <taxon>Eurotiomycetidae</taxon>
        <taxon>Eurotiales</taxon>
        <taxon>Aspergillaceae</taxon>
        <taxon>Aspergillus</taxon>
        <taxon>Aspergillus subgen. Nidulantes</taxon>
    </lineage>
</organism>
<accession>A0ABR4JED0</accession>
<feature type="chain" id="PRO_5046423015" description="Secreted protein" evidence="1">
    <location>
        <begin position="24"/>
        <end position="160"/>
    </location>
</feature>
<evidence type="ECO:0000313" key="2">
    <source>
        <dbReference type="EMBL" id="KAL2837944.1"/>
    </source>
</evidence>
<evidence type="ECO:0000313" key="3">
    <source>
        <dbReference type="Proteomes" id="UP001610446"/>
    </source>
</evidence>
<dbReference type="EMBL" id="JBFXLU010000152">
    <property type="protein sequence ID" value="KAL2837944.1"/>
    <property type="molecule type" value="Genomic_DNA"/>
</dbReference>
<keyword evidence="3" id="KW-1185">Reference proteome</keyword>
<name>A0ABR4JED0_9EURO</name>
<dbReference type="Proteomes" id="UP001610446">
    <property type="component" value="Unassembled WGS sequence"/>
</dbReference>
<feature type="signal peptide" evidence="1">
    <location>
        <begin position="1"/>
        <end position="23"/>
    </location>
</feature>
<reference evidence="2 3" key="1">
    <citation type="submission" date="2024-07" db="EMBL/GenBank/DDBJ databases">
        <title>Section-level genome sequencing and comparative genomics of Aspergillus sections Usti and Cavernicolus.</title>
        <authorList>
            <consortium name="Lawrence Berkeley National Laboratory"/>
            <person name="Nybo J.L."/>
            <person name="Vesth T.C."/>
            <person name="Theobald S."/>
            <person name="Frisvad J.C."/>
            <person name="Larsen T.O."/>
            <person name="Kjaerboelling I."/>
            <person name="Rothschild-Mancinelli K."/>
            <person name="Lyhne E.K."/>
            <person name="Kogle M.E."/>
            <person name="Barry K."/>
            <person name="Clum A."/>
            <person name="Na H."/>
            <person name="Ledsgaard L."/>
            <person name="Lin J."/>
            <person name="Lipzen A."/>
            <person name="Kuo A."/>
            <person name="Riley R."/>
            <person name="Mondo S."/>
            <person name="Labutti K."/>
            <person name="Haridas S."/>
            <person name="Pangalinan J."/>
            <person name="Salamov A.A."/>
            <person name="Simmons B.A."/>
            <person name="Magnuson J.K."/>
            <person name="Chen J."/>
            <person name="Drula E."/>
            <person name="Henrissat B."/>
            <person name="Wiebenga A."/>
            <person name="Lubbers R.J."/>
            <person name="Gomes A.C."/>
            <person name="Makela M.R."/>
            <person name="Stajich J."/>
            <person name="Grigoriev I.V."/>
            <person name="Mortensen U.H."/>
            <person name="De Vries R.P."/>
            <person name="Baker S.E."/>
            <person name="Andersen M.R."/>
        </authorList>
    </citation>
    <scope>NUCLEOTIDE SEQUENCE [LARGE SCALE GENOMIC DNA]</scope>
    <source>
        <strain evidence="2 3">CBS 123904</strain>
    </source>
</reference>
<evidence type="ECO:0000256" key="1">
    <source>
        <dbReference type="SAM" id="SignalP"/>
    </source>
</evidence>
<gene>
    <name evidence="2" type="ORF">BJY01DRAFT_251175</name>
</gene>